<dbReference type="AlphaFoldDB" id="A0A0U1MBA3"/>
<organism evidence="2 3">
    <name type="scientific">Talaromyces islandicus</name>
    <name type="common">Penicillium islandicum</name>
    <dbReference type="NCBI Taxonomy" id="28573"/>
    <lineage>
        <taxon>Eukaryota</taxon>
        <taxon>Fungi</taxon>
        <taxon>Dikarya</taxon>
        <taxon>Ascomycota</taxon>
        <taxon>Pezizomycotina</taxon>
        <taxon>Eurotiomycetes</taxon>
        <taxon>Eurotiomycetidae</taxon>
        <taxon>Eurotiales</taxon>
        <taxon>Trichocomaceae</taxon>
        <taxon>Talaromyces</taxon>
        <taxon>Talaromyces sect. Islandici</taxon>
    </lineage>
</organism>
<protein>
    <submittedName>
        <fullName evidence="2">Uncharacterized protein</fullName>
    </submittedName>
</protein>
<sequence>MHLKHSDAVDARTTSPWASDPPFSIFALPDTENGTEISSHVDHDVPPPRPDEPYSVAEWEAIFDAWVSFSDDPEIQGDGWWNPPDGDRAAVHRTPDPDGTECSDRLSSVSAMDDFDVTQPNQVETSSDDPCPWTDGPINRDIREDEPMRSYLVWEEWEASVQEVMASECNVTEPEILEMVWRVVAAVAFLRRRRYALLTLAADRILLTKGTKKGNAKIGTMAPSARGLRLTSQAGHEDCQSIRSSEMNDLTVLQLAALASITRDLLDRKQPSHQWSDAVRSIPSRLMQTFVDDLIRVSAFPRRGAVSFLTDQDPLFDAVGDPRNLTALAKVANMTAYRRMTLSVARGRL</sequence>
<accession>A0A0U1MBA3</accession>
<feature type="compositionally biased region" description="Basic and acidic residues" evidence="1">
    <location>
        <begin position="1"/>
        <end position="10"/>
    </location>
</feature>
<dbReference type="STRING" id="28573.A0A0U1MBA3"/>
<reference evidence="2 3" key="1">
    <citation type="submission" date="2015-04" db="EMBL/GenBank/DDBJ databases">
        <authorList>
            <person name="Syromyatnikov M.Y."/>
            <person name="Popov V.N."/>
        </authorList>
    </citation>
    <scope>NUCLEOTIDE SEQUENCE [LARGE SCALE GENOMIC DNA]</scope>
    <source>
        <strain evidence="2">WF-38-12</strain>
    </source>
</reference>
<gene>
    <name evidence="2" type="ORF">PISL3812_09906</name>
</gene>
<feature type="region of interest" description="Disordered" evidence="1">
    <location>
        <begin position="120"/>
        <end position="140"/>
    </location>
</feature>
<name>A0A0U1MBA3_TALIS</name>
<evidence type="ECO:0000313" key="3">
    <source>
        <dbReference type="Proteomes" id="UP000054383"/>
    </source>
</evidence>
<keyword evidence="3" id="KW-1185">Reference proteome</keyword>
<evidence type="ECO:0000313" key="2">
    <source>
        <dbReference type="EMBL" id="CRG92835.1"/>
    </source>
</evidence>
<dbReference type="Proteomes" id="UP000054383">
    <property type="component" value="Unassembled WGS sequence"/>
</dbReference>
<proteinExistence type="predicted"/>
<dbReference type="EMBL" id="CVMT01000020">
    <property type="protein sequence ID" value="CRG92835.1"/>
    <property type="molecule type" value="Genomic_DNA"/>
</dbReference>
<feature type="region of interest" description="Disordered" evidence="1">
    <location>
        <begin position="1"/>
        <end position="48"/>
    </location>
</feature>
<evidence type="ECO:0000256" key="1">
    <source>
        <dbReference type="SAM" id="MobiDB-lite"/>
    </source>
</evidence>
<feature type="compositionally biased region" description="Basic and acidic residues" evidence="1">
    <location>
        <begin position="39"/>
        <end position="48"/>
    </location>
</feature>
<dbReference type="OrthoDB" id="4509045at2759"/>